<comment type="similarity">
    <text evidence="5">Belongs to the TIFA family.</text>
</comment>
<comment type="caution">
    <text evidence="8">The sequence shown here is derived from an EMBL/GenBank/DDBJ whole genome shotgun (WGS) entry which is preliminary data.</text>
</comment>
<dbReference type="InterPro" id="IPR000253">
    <property type="entry name" value="FHA_dom"/>
</dbReference>
<evidence type="ECO:0000256" key="3">
    <source>
        <dbReference type="ARBA" id="ARBA00022588"/>
    </source>
</evidence>
<evidence type="ECO:0000256" key="6">
    <source>
        <dbReference type="ARBA" id="ARBA00040160"/>
    </source>
</evidence>
<dbReference type="SUPFAM" id="SSF49879">
    <property type="entry name" value="SMAD/FHA domain"/>
    <property type="match status" value="1"/>
</dbReference>
<dbReference type="GO" id="GO:0005737">
    <property type="term" value="C:cytoplasm"/>
    <property type="evidence" value="ECO:0007669"/>
    <property type="project" value="UniProtKB-SubCell"/>
</dbReference>
<evidence type="ECO:0000256" key="5">
    <source>
        <dbReference type="ARBA" id="ARBA00038199"/>
    </source>
</evidence>
<feature type="domain" description="FHA" evidence="7">
    <location>
        <begin position="87"/>
        <end position="159"/>
    </location>
</feature>
<dbReference type="AlphaFoldDB" id="A0A9D4AT96"/>
<evidence type="ECO:0000313" key="9">
    <source>
        <dbReference type="Proteomes" id="UP000827986"/>
    </source>
</evidence>
<dbReference type="InterPro" id="IPR008984">
    <property type="entry name" value="SMAD_FHA_dom_sf"/>
</dbReference>
<evidence type="ECO:0000256" key="2">
    <source>
        <dbReference type="ARBA" id="ARBA00022490"/>
    </source>
</evidence>
<organism evidence="8 9">
    <name type="scientific">Mauremys mutica</name>
    <name type="common">yellowpond turtle</name>
    <dbReference type="NCBI Taxonomy" id="74926"/>
    <lineage>
        <taxon>Eukaryota</taxon>
        <taxon>Metazoa</taxon>
        <taxon>Chordata</taxon>
        <taxon>Craniata</taxon>
        <taxon>Vertebrata</taxon>
        <taxon>Euteleostomi</taxon>
        <taxon>Archelosauria</taxon>
        <taxon>Testudinata</taxon>
        <taxon>Testudines</taxon>
        <taxon>Cryptodira</taxon>
        <taxon>Durocryptodira</taxon>
        <taxon>Testudinoidea</taxon>
        <taxon>Geoemydidae</taxon>
        <taxon>Geoemydinae</taxon>
        <taxon>Mauremys</taxon>
    </lineage>
</organism>
<dbReference type="PANTHER" id="PTHR31266:SF2">
    <property type="entry name" value="TRAF-INTERACTING PROTEIN WITH FHA DOMAIN-CONTAINING PROTEIN A"/>
    <property type="match status" value="1"/>
</dbReference>
<name>A0A9D4AT96_9SAUR</name>
<comment type="subcellular location">
    <subcellularLocation>
        <location evidence="1">Cytoplasm</location>
    </subcellularLocation>
</comment>
<dbReference type="Proteomes" id="UP000827986">
    <property type="component" value="Unassembled WGS sequence"/>
</dbReference>
<dbReference type="CDD" id="cd22714">
    <property type="entry name" value="FHA_TIFA"/>
    <property type="match status" value="1"/>
</dbReference>
<dbReference type="EMBL" id="JAHDVG010000484">
    <property type="protein sequence ID" value="KAH1169634.1"/>
    <property type="molecule type" value="Genomic_DNA"/>
</dbReference>
<sequence>MQHFEQNTQACIGMSESHLQILLNTLLRSKDILRRIIIMSSMEEVETEETVTCLHITLYHPCQEEKQVFRSLKFRKRERCRVDEVAKFGRDSNICHYNLMDTRVSRVQFTLQFFRQLNSSELGFEIKNVSKKTKLIVDNVELDYLNKIDLPWKCIIRFGDYQLLMQRQDGESVDYFETCFELAQASLLQERHLPSLQPIPECGISPSLVYSQGVRPVEMDENDL</sequence>
<reference evidence="8" key="1">
    <citation type="submission" date="2021-09" db="EMBL/GenBank/DDBJ databases">
        <title>The genome of Mauremys mutica provides insights into the evolution of semi-aquatic lifestyle.</title>
        <authorList>
            <person name="Gong S."/>
            <person name="Gao Y."/>
        </authorList>
    </citation>
    <scope>NUCLEOTIDE SEQUENCE</scope>
    <source>
        <strain evidence="8">MM-2020</strain>
        <tissue evidence="8">Muscle</tissue>
    </source>
</reference>
<dbReference type="Pfam" id="PF00498">
    <property type="entry name" value="FHA"/>
    <property type="match status" value="1"/>
</dbReference>
<evidence type="ECO:0000256" key="4">
    <source>
        <dbReference type="ARBA" id="ARBA00022859"/>
    </source>
</evidence>
<keyword evidence="3" id="KW-0399">Innate immunity</keyword>
<accession>A0A9D4AT96</accession>
<gene>
    <name evidence="8" type="ORF">KIL84_000619</name>
</gene>
<protein>
    <recommendedName>
        <fullName evidence="6">TRAF-interacting protein with FHA domain-containing protein A</fullName>
    </recommendedName>
</protein>
<evidence type="ECO:0000259" key="7">
    <source>
        <dbReference type="Pfam" id="PF00498"/>
    </source>
</evidence>
<evidence type="ECO:0000313" key="8">
    <source>
        <dbReference type="EMBL" id="KAH1169634.1"/>
    </source>
</evidence>
<dbReference type="GO" id="GO:0043123">
    <property type="term" value="P:positive regulation of canonical NF-kappaB signal transduction"/>
    <property type="evidence" value="ECO:0007669"/>
    <property type="project" value="InterPro"/>
</dbReference>
<keyword evidence="4" id="KW-0391">Immunity</keyword>
<keyword evidence="2" id="KW-0963">Cytoplasm</keyword>
<proteinExistence type="inferred from homology"/>
<evidence type="ECO:0000256" key="1">
    <source>
        <dbReference type="ARBA" id="ARBA00004496"/>
    </source>
</evidence>
<dbReference type="PANTHER" id="PTHR31266">
    <property type="entry name" value="TRAF-INTERACTING PROTEIN WITH FHA DOMAIN-CONTAINING PROTEIN A FAMILY MEMBER"/>
    <property type="match status" value="1"/>
</dbReference>
<keyword evidence="9" id="KW-1185">Reference proteome</keyword>
<dbReference type="InterPro" id="IPR033621">
    <property type="entry name" value="TIFA"/>
</dbReference>
<dbReference type="GO" id="GO:0045087">
    <property type="term" value="P:innate immune response"/>
    <property type="evidence" value="ECO:0007669"/>
    <property type="project" value="UniProtKB-KW"/>
</dbReference>